<feature type="region of interest" description="Disordered" evidence="1">
    <location>
        <begin position="94"/>
        <end position="128"/>
    </location>
</feature>
<reference evidence="3 4" key="1">
    <citation type="submission" date="2017-03" db="EMBL/GenBank/DDBJ databases">
        <title>An alternative strategy for trypanosome survival in the mammalian bloodstream revealed through genome and transcriptome analysis of the ubiquitous bovine parasite Trypanosoma (Megatrypanum) theileri.</title>
        <authorList>
            <person name="Kelly S."/>
            <person name="Ivens A."/>
            <person name="Mott A."/>
            <person name="O'Neill E."/>
            <person name="Emms D."/>
            <person name="Macleod O."/>
            <person name="Voorheis P."/>
            <person name="Matthews J."/>
            <person name="Matthews K."/>
            <person name="Carrington M."/>
        </authorList>
    </citation>
    <scope>NUCLEOTIDE SEQUENCE [LARGE SCALE GENOMIC DNA]</scope>
    <source>
        <strain evidence="3">Edinburgh</strain>
    </source>
</reference>
<feature type="chain" id="PRO_5013275845" evidence="2">
    <location>
        <begin position="19"/>
        <end position="149"/>
    </location>
</feature>
<comment type="caution">
    <text evidence="3">The sequence shown here is derived from an EMBL/GenBank/DDBJ whole genome shotgun (WGS) entry which is preliminary data.</text>
</comment>
<evidence type="ECO:0000313" key="3">
    <source>
        <dbReference type="EMBL" id="ORC88353.1"/>
    </source>
</evidence>
<dbReference type="GeneID" id="39986084"/>
<dbReference type="AlphaFoldDB" id="A0A1X0NV31"/>
<keyword evidence="2" id="KW-0732">Signal</keyword>
<dbReference type="Proteomes" id="UP000192257">
    <property type="component" value="Unassembled WGS sequence"/>
</dbReference>
<dbReference type="RefSeq" id="XP_028882419.1">
    <property type="nucleotide sequence ID" value="XM_029026304.1"/>
</dbReference>
<name>A0A1X0NV31_9TRYP</name>
<proteinExistence type="predicted"/>
<gene>
    <name evidence="3" type="ORF">TM35_000172250</name>
</gene>
<dbReference type="VEuPathDB" id="TriTrypDB:TM35_000172250"/>
<evidence type="ECO:0000256" key="2">
    <source>
        <dbReference type="SAM" id="SignalP"/>
    </source>
</evidence>
<sequence length="149" mass="16099">MRFLLILLLVIFCSFGCAQTESRQTLNESNCNKGENKKNTSHCGKTLEATRSNNKMRSPLTAGVAAWNGLSMESTLGVRTPTPEDRAIAEILREQQEEQEAAKKEGGTKTDASEHAESKKKDGASGGGSSLMSSFLLSLVLFVCASHVF</sequence>
<accession>A0A1X0NV31</accession>
<keyword evidence="4" id="KW-1185">Reference proteome</keyword>
<evidence type="ECO:0000313" key="4">
    <source>
        <dbReference type="Proteomes" id="UP000192257"/>
    </source>
</evidence>
<feature type="signal peptide" evidence="2">
    <location>
        <begin position="1"/>
        <end position="18"/>
    </location>
</feature>
<protein>
    <submittedName>
        <fullName evidence="3">Uncharacterized protein</fullName>
    </submittedName>
</protein>
<organism evidence="3 4">
    <name type="scientific">Trypanosoma theileri</name>
    <dbReference type="NCBI Taxonomy" id="67003"/>
    <lineage>
        <taxon>Eukaryota</taxon>
        <taxon>Discoba</taxon>
        <taxon>Euglenozoa</taxon>
        <taxon>Kinetoplastea</taxon>
        <taxon>Metakinetoplastina</taxon>
        <taxon>Trypanosomatida</taxon>
        <taxon>Trypanosomatidae</taxon>
        <taxon>Trypanosoma</taxon>
    </lineage>
</organism>
<dbReference type="EMBL" id="NBCO01000017">
    <property type="protein sequence ID" value="ORC88353.1"/>
    <property type="molecule type" value="Genomic_DNA"/>
</dbReference>
<feature type="compositionally biased region" description="Basic and acidic residues" evidence="1">
    <location>
        <begin position="94"/>
        <end position="123"/>
    </location>
</feature>
<evidence type="ECO:0000256" key="1">
    <source>
        <dbReference type="SAM" id="MobiDB-lite"/>
    </source>
</evidence>